<name>A0A1E4TQZ2_PACTA</name>
<dbReference type="SUPFAM" id="SSF64005">
    <property type="entry name" value="Undecaprenyl diphosphate synthase"/>
    <property type="match status" value="1"/>
</dbReference>
<dbReference type="GO" id="GO:0016765">
    <property type="term" value="F:transferase activity, transferring alkyl or aryl (other than methyl) groups"/>
    <property type="evidence" value="ECO:0007669"/>
    <property type="project" value="InterPro"/>
</dbReference>
<dbReference type="InterPro" id="IPR036424">
    <property type="entry name" value="UPP_synth-like_sf"/>
</dbReference>
<dbReference type="STRING" id="669874.A0A1E4TQZ2"/>
<feature type="region of interest" description="Disordered" evidence="1">
    <location>
        <begin position="1"/>
        <end position="28"/>
    </location>
</feature>
<protein>
    <submittedName>
        <fullName evidence="2">Uncharacterized protein</fullName>
    </submittedName>
</protein>
<keyword evidence="3" id="KW-1185">Reference proteome</keyword>
<evidence type="ECO:0000313" key="3">
    <source>
        <dbReference type="Proteomes" id="UP000094236"/>
    </source>
</evidence>
<feature type="region of interest" description="Disordered" evidence="1">
    <location>
        <begin position="389"/>
        <end position="410"/>
    </location>
</feature>
<proteinExistence type="predicted"/>
<evidence type="ECO:0000313" key="2">
    <source>
        <dbReference type="EMBL" id="ODV94170.1"/>
    </source>
</evidence>
<reference evidence="3" key="1">
    <citation type="submission" date="2016-05" db="EMBL/GenBank/DDBJ databases">
        <title>Comparative genomics of biotechnologically important yeasts.</title>
        <authorList>
            <consortium name="DOE Joint Genome Institute"/>
            <person name="Riley R."/>
            <person name="Haridas S."/>
            <person name="Wolfe K.H."/>
            <person name="Lopes M.R."/>
            <person name="Hittinger C.T."/>
            <person name="Goker M."/>
            <person name="Salamov A."/>
            <person name="Wisecaver J."/>
            <person name="Long T.M."/>
            <person name="Aerts A.L."/>
            <person name="Barry K."/>
            <person name="Choi C."/>
            <person name="Clum A."/>
            <person name="Coughlan A.Y."/>
            <person name="Deshpande S."/>
            <person name="Douglass A.P."/>
            <person name="Hanson S.J."/>
            <person name="Klenk H.-P."/>
            <person name="Labutti K."/>
            <person name="Lapidus A."/>
            <person name="Lindquist E."/>
            <person name="Lipzen A."/>
            <person name="Meier-Kolthoff J.P."/>
            <person name="Ohm R.A."/>
            <person name="Otillar R.P."/>
            <person name="Pangilinan J."/>
            <person name="Peng Y."/>
            <person name="Rokas A."/>
            <person name="Rosa C.A."/>
            <person name="Scheuner C."/>
            <person name="Sibirny A.A."/>
            <person name="Slot J.C."/>
            <person name="Stielow J.B."/>
            <person name="Sun H."/>
            <person name="Kurtzman C.P."/>
            <person name="Blackwell M."/>
            <person name="Grigoriev I.V."/>
            <person name="Jeffries T.W."/>
        </authorList>
    </citation>
    <scope>NUCLEOTIDE SEQUENCE [LARGE SCALE GENOMIC DNA]</scope>
    <source>
        <strain evidence="3">NRRL Y-2460</strain>
    </source>
</reference>
<dbReference type="AlphaFoldDB" id="A0A1E4TQZ2"/>
<sequence length="522" mass="60501">MAEAREDLKESFNEDVFNPPKELQEQDQLNDDPFHNEVSFEEYLKKDKNVSLNMFDENDLKYRGIALGEILGGGATNLDNINPSTTSVLSFNIKRLIFNCFCNIYERFFKIKAKIIGVYYLIYQVFWNVIQALMHDDIELHDKQIITMRSRVTNHKNSIVKWAYRLIDIPGYISDVVSSRVLVNVVPTSKYSIINSVSQLDTIPDHITFIFKFLNYDANTPPEIPQPYLNADKKITVPDKKLVSKVLSERAEYFTSKKTHIAAEKVRIYTETARLSTWCLASGVKFLTIYEESGELWNDLKKVANFTASELVALYHDSYHPSIKFINFNTNACCYIPEPNLDNNVTTPITSNDMKDPLSPYSPRDMELNERVSFGEMFDKWQHENKVDNEYHNENNNNNNNDNNKNSNSKESGLTVLLLSKKDHKEHMVNFVKNYVANINNNLVGEELYNKVYQDVDKELNRYGSSDLILNINKDKTIHSDGCLHGLPIYNYEKAPVLFVKNDENLNFSVFLRSLKYWSENR</sequence>
<organism evidence="2 3">
    <name type="scientific">Pachysolen tannophilus NRRL Y-2460</name>
    <dbReference type="NCBI Taxonomy" id="669874"/>
    <lineage>
        <taxon>Eukaryota</taxon>
        <taxon>Fungi</taxon>
        <taxon>Dikarya</taxon>
        <taxon>Ascomycota</taxon>
        <taxon>Saccharomycotina</taxon>
        <taxon>Pichiomycetes</taxon>
        <taxon>Pachysolenaceae</taxon>
        <taxon>Pachysolen</taxon>
    </lineage>
</organism>
<evidence type="ECO:0000256" key="1">
    <source>
        <dbReference type="SAM" id="MobiDB-lite"/>
    </source>
</evidence>
<accession>A0A1E4TQZ2</accession>
<gene>
    <name evidence="2" type="ORF">PACTADRAFT_4121</name>
</gene>
<dbReference type="EMBL" id="KV454016">
    <property type="protein sequence ID" value="ODV94170.1"/>
    <property type="molecule type" value="Genomic_DNA"/>
</dbReference>
<dbReference type="Proteomes" id="UP000094236">
    <property type="component" value="Unassembled WGS sequence"/>
</dbReference>
<feature type="compositionally biased region" description="Basic and acidic residues" evidence="1">
    <location>
        <begin position="1"/>
        <end position="12"/>
    </location>
</feature>
<feature type="compositionally biased region" description="Low complexity" evidence="1">
    <location>
        <begin position="394"/>
        <end position="410"/>
    </location>
</feature>
<dbReference type="OrthoDB" id="4096851at2759"/>